<dbReference type="PANTHER" id="PTHR47102:SF2">
    <property type="entry name" value="PROTEIN BNI1"/>
    <property type="match status" value="1"/>
</dbReference>
<dbReference type="InterPro" id="IPR016024">
    <property type="entry name" value="ARM-type_fold"/>
</dbReference>
<keyword evidence="6" id="KW-1185">Reference proteome</keyword>
<protein>
    <recommendedName>
        <fullName evidence="4">GBD/FH3 domain-containing protein</fullName>
    </recommendedName>
</protein>
<feature type="region of interest" description="Disordered" evidence="3">
    <location>
        <begin position="718"/>
        <end position="748"/>
    </location>
</feature>
<comment type="caution">
    <text evidence="5">The sequence shown here is derived from an EMBL/GenBank/DDBJ whole genome shotgun (WGS) entry which is preliminary data.</text>
</comment>
<dbReference type="InterPro" id="IPR014768">
    <property type="entry name" value="GBD/FH3_dom"/>
</dbReference>
<feature type="compositionally biased region" description="Low complexity" evidence="3">
    <location>
        <begin position="1"/>
        <end position="27"/>
    </location>
</feature>
<feature type="region of interest" description="Disordered" evidence="3">
    <location>
        <begin position="73"/>
        <end position="103"/>
    </location>
</feature>
<organism evidence="5 6">
    <name type="scientific">Mortierella isabellina</name>
    <name type="common">Filamentous fungus</name>
    <name type="synonym">Umbelopsis isabellina</name>
    <dbReference type="NCBI Taxonomy" id="91625"/>
    <lineage>
        <taxon>Eukaryota</taxon>
        <taxon>Fungi</taxon>
        <taxon>Fungi incertae sedis</taxon>
        <taxon>Mucoromycota</taxon>
        <taxon>Mucoromycotina</taxon>
        <taxon>Umbelopsidomycetes</taxon>
        <taxon>Umbelopsidales</taxon>
        <taxon>Umbelopsidaceae</taxon>
        <taxon>Umbelopsis</taxon>
    </lineage>
</organism>
<dbReference type="GO" id="GO:0051017">
    <property type="term" value="P:actin filament bundle assembly"/>
    <property type="evidence" value="ECO:0007669"/>
    <property type="project" value="TreeGrafter"/>
</dbReference>
<evidence type="ECO:0000256" key="2">
    <source>
        <dbReference type="SAM" id="Coils"/>
    </source>
</evidence>
<evidence type="ECO:0000256" key="3">
    <source>
        <dbReference type="SAM" id="MobiDB-lite"/>
    </source>
</evidence>
<feature type="region of interest" description="Disordered" evidence="3">
    <location>
        <begin position="671"/>
        <end position="696"/>
    </location>
</feature>
<dbReference type="EMBL" id="JAEPQZ010000007">
    <property type="protein sequence ID" value="KAG2178896.1"/>
    <property type="molecule type" value="Genomic_DNA"/>
</dbReference>
<sequence>PTTQADSSSWRSSYSSNTYSNPSSADSELTSEREVDVMFEKMLTRRGIHDPSTRATMTAFSIDKKRLMLSQDVHAASSPAPTPVTAPNSLQPSKRSRSIPTDLKEVDRGSPDYYILKFKEPDMKNVNPRLIAHLAVSLRTMPLSWVRQFIDSRGLQAMTDALGIINRKAHKTDAELQMETEILKCFKSLLNNRWGARDVITNPQCIFNAIFSIVSSSMVTRKLVCEVMAFLCYCEVPTGQDLVLRAMDQVREARKEMGRFDAWLNIWEATLDGRGRLGSMVGASGEFKKNGIQSAPDGQLSDYALSNMMLVNAIIQVVDDLELRIHVRNQLNVCGLQRIIEKIKTFSNDHIHRHIQGYKSLAESDTDDMMEIYNDQVLNDLTDPRDVFECILASVEGTRGYEFFLSALQHLLFVKDEGEVRTRYYQVLDSFVSQIVLDNKGLSEDFTSSYGMSVRYLIDKFAEQDQLSTALEEVRETRQLYEQTLEAKNALERDINERGDGMVSKLKEKAASLEDLLRISRHTIATLQDKLQDLQRSYEQNLAAMEQKLKDVANAKMSTDFLVDIVNQSDACTAEKKETLLRAYERIEAQERLEGVSKRTKNSILTPLPLNIPDDAPLATGLSASFKAELAQQFGSSNRLSGFIVPGTAPKLRASRRAPIMFDKLDAIKEAESRRSSNGSTKRISTGESSTDDDYEEISSGLAAALKARMLKLSAKYAERGADSDASDRFSMEEQPVEDNSIHVETSP</sequence>
<dbReference type="SMART" id="SM01139">
    <property type="entry name" value="Drf_FH3"/>
    <property type="match status" value="1"/>
</dbReference>
<dbReference type="PANTHER" id="PTHR47102">
    <property type="entry name" value="PROTEIN BNI1"/>
    <property type="match status" value="1"/>
</dbReference>
<dbReference type="GO" id="GO:1903475">
    <property type="term" value="P:mitotic actomyosin contractile ring assembly"/>
    <property type="evidence" value="ECO:0007669"/>
    <property type="project" value="TreeGrafter"/>
</dbReference>
<feature type="compositionally biased region" description="Basic and acidic residues" evidence="3">
    <location>
        <begin position="718"/>
        <end position="732"/>
    </location>
</feature>
<dbReference type="Pfam" id="PF06367">
    <property type="entry name" value="Drf_FH3"/>
    <property type="match status" value="1"/>
</dbReference>
<dbReference type="GO" id="GO:0031267">
    <property type="term" value="F:small GTPase binding"/>
    <property type="evidence" value="ECO:0007669"/>
    <property type="project" value="InterPro"/>
</dbReference>
<dbReference type="Gene3D" id="1.25.10.10">
    <property type="entry name" value="Leucine-rich Repeat Variant"/>
    <property type="match status" value="1"/>
</dbReference>
<dbReference type="GO" id="GO:0043332">
    <property type="term" value="C:mating projection tip"/>
    <property type="evidence" value="ECO:0007669"/>
    <property type="project" value="TreeGrafter"/>
</dbReference>
<evidence type="ECO:0000313" key="6">
    <source>
        <dbReference type="Proteomes" id="UP000654370"/>
    </source>
</evidence>
<dbReference type="GO" id="GO:0003779">
    <property type="term" value="F:actin binding"/>
    <property type="evidence" value="ECO:0007669"/>
    <property type="project" value="InterPro"/>
</dbReference>
<feature type="domain" description="GBD/FH3" evidence="4">
    <location>
        <begin position="27"/>
        <end position="443"/>
    </location>
</feature>
<dbReference type="GO" id="GO:0015629">
    <property type="term" value="C:actin cytoskeleton"/>
    <property type="evidence" value="ECO:0007669"/>
    <property type="project" value="UniProtKB-ARBA"/>
</dbReference>
<feature type="compositionally biased region" description="Low complexity" evidence="3">
    <location>
        <begin position="75"/>
        <end position="87"/>
    </location>
</feature>
<dbReference type="SMART" id="SM01140">
    <property type="entry name" value="Drf_GBD"/>
    <property type="match status" value="1"/>
</dbReference>
<name>A0A8H7UAZ4_MORIS</name>
<dbReference type="SUPFAM" id="SSF48371">
    <property type="entry name" value="ARM repeat"/>
    <property type="match status" value="1"/>
</dbReference>
<dbReference type="GO" id="GO:0032153">
    <property type="term" value="C:cell division site"/>
    <property type="evidence" value="ECO:0007669"/>
    <property type="project" value="TreeGrafter"/>
</dbReference>
<evidence type="ECO:0000256" key="1">
    <source>
        <dbReference type="ARBA" id="ARBA00037935"/>
    </source>
</evidence>
<evidence type="ECO:0000259" key="4">
    <source>
        <dbReference type="PROSITE" id="PS51232"/>
    </source>
</evidence>
<feature type="compositionally biased region" description="Polar residues" evidence="3">
    <location>
        <begin position="676"/>
        <end position="689"/>
    </location>
</feature>
<feature type="non-terminal residue" evidence="5">
    <location>
        <position position="1"/>
    </location>
</feature>
<feature type="coiled-coil region" evidence="2">
    <location>
        <begin position="471"/>
        <end position="555"/>
    </location>
</feature>
<dbReference type="Proteomes" id="UP000654370">
    <property type="component" value="Unassembled WGS sequence"/>
</dbReference>
<comment type="similarity">
    <text evidence="1">Belongs to the formin homology family. BNI1 subfamily.</text>
</comment>
<reference evidence="5" key="1">
    <citation type="submission" date="2020-12" db="EMBL/GenBank/DDBJ databases">
        <title>Metabolic potential, ecology and presence of endohyphal bacteria is reflected in genomic diversity of Mucoromycotina.</title>
        <authorList>
            <person name="Muszewska A."/>
            <person name="Okrasinska A."/>
            <person name="Steczkiewicz K."/>
            <person name="Drgas O."/>
            <person name="Orlowska M."/>
            <person name="Perlinska-Lenart U."/>
            <person name="Aleksandrzak-Piekarczyk T."/>
            <person name="Szatraj K."/>
            <person name="Zielenkiewicz U."/>
            <person name="Pilsyk S."/>
            <person name="Malc E."/>
            <person name="Mieczkowski P."/>
            <person name="Kruszewska J.S."/>
            <person name="Biernat P."/>
            <person name="Pawlowska J."/>
        </authorList>
    </citation>
    <scope>NUCLEOTIDE SEQUENCE</scope>
    <source>
        <strain evidence="5">WA0000067209</strain>
    </source>
</reference>
<dbReference type="InterPro" id="IPR051661">
    <property type="entry name" value="Actin_filament_regulator"/>
</dbReference>
<gene>
    <name evidence="5" type="ORF">INT43_001743</name>
</gene>
<proteinExistence type="inferred from homology"/>
<dbReference type="Gene3D" id="1.10.238.150">
    <property type="entry name" value="Formin, FH3 diaphanous domain"/>
    <property type="match status" value="1"/>
</dbReference>
<dbReference type="InterPro" id="IPR011989">
    <property type="entry name" value="ARM-like"/>
</dbReference>
<evidence type="ECO:0000313" key="5">
    <source>
        <dbReference type="EMBL" id="KAG2178896.1"/>
    </source>
</evidence>
<dbReference type="GO" id="GO:0005938">
    <property type="term" value="C:cell cortex"/>
    <property type="evidence" value="ECO:0007669"/>
    <property type="project" value="UniProtKB-ARBA"/>
</dbReference>
<dbReference type="AlphaFoldDB" id="A0A8H7UAZ4"/>
<dbReference type="InterPro" id="IPR010472">
    <property type="entry name" value="FH3_dom"/>
</dbReference>
<dbReference type="Pfam" id="PF06371">
    <property type="entry name" value="Drf_GBD"/>
    <property type="match status" value="1"/>
</dbReference>
<dbReference type="GO" id="GO:0051016">
    <property type="term" value="P:barbed-end actin filament capping"/>
    <property type="evidence" value="ECO:0007669"/>
    <property type="project" value="TreeGrafter"/>
</dbReference>
<keyword evidence="2" id="KW-0175">Coiled coil</keyword>
<accession>A0A8H7UAZ4</accession>
<dbReference type="InterPro" id="IPR010473">
    <property type="entry name" value="GTPase-bd"/>
</dbReference>
<feature type="region of interest" description="Disordered" evidence="3">
    <location>
        <begin position="1"/>
        <end position="32"/>
    </location>
</feature>
<dbReference type="PROSITE" id="PS51232">
    <property type="entry name" value="GBD_FH3"/>
    <property type="match status" value="1"/>
</dbReference>
<dbReference type="OrthoDB" id="1104827at2759"/>
<feature type="non-terminal residue" evidence="5">
    <location>
        <position position="748"/>
    </location>
</feature>